<proteinExistence type="predicted"/>
<sequence length="160" mass="16529">MVNRPRGKSDGNSPLESKRLLATLTVLMRGLHSILCALACLLTAGCGLFGSDDEPEESPTAAKLVGRVASVHEADGFVLVQGFDDLKLGDGLLLSARGEGEQTATLVVTGERMGRYTAADLKSGSVSVGDSVYARPIEEESEMPATDAPIGLPTGGLGAE</sequence>
<dbReference type="Proteomes" id="UP001374893">
    <property type="component" value="Chromosome"/>
</dbReference>
<protein>
    <submittedName>
        <fullName evidence="2">Uncharacterized protein</fullName>
    </submittedName>
</protein>
<organism evidence="2 3">
    <name type="scientific">Haloferula helveola</name>
    <dbReference type="NCBI Taxonomy" id="490095"/>
    <lineage>
        <taxon>Bacteria</taxon>
        <taxon>Pseudomonadati</taxon>
        <taxon>Verrucomicrobiota</taxon>
        <taxon>Verrucomicrobiia</taxon>
        <taxon>Verrucomicrobiales</taxon>
        <taxon>Verrucomicrobiaceae</taxon>
        <taxon>Haloferula</taxon>
    </lineage>
</organism>
<feature type="region of interest" description="Disordered" evidence="1">
    <location>
        <begin position="137"/>
        <end position="160"/>
    </location>
</feature>
<evidence type="ECO:0000313" key="2">
    <source>
        <dbReference type="EMBL" id="BCX50201.1"/>
    </source>
</evidence>
<accession>A0ABN6H950</accession>
<gene>
    <name evidence="2" type="ORF">HAHE_41090</name>
</gene>
<reference evidence="2 3" key="1">
    <citation type="submission" date="2021-06" db="EMBL/GenBank/DDBJ databases">
        <title>Complete genome of Haloferula helveola possessing various polysaccharide degrading enzymes.</title>
        <authorList>
            <person name="Takami H."/>
            <person name="Huang C."/>
            <person name="Hamasaki K."/>
        </authorList>
    </citation>
    <scope>NUCLEOTIDE SEQUENCE [LARGE SCALE GENOMIC DNA]</scope>
    <source>
        <strain evidence="2 3">CN-1</strain>
    </source>
</reference>
<dbReference type="EMBL" id="AP024702">
    <property type="protein sequence ID" value="BCX50201.1"/>
    <property type="molecule type" value="Genomic_DNA"/>
</dbReference>
<evidence type="ECO:0000256" key="1">
    <source>
        <dbReference type="SAM" id="MobiDB-lite"/>
    </source>
</evidence>
<name>A0ABN6H950_9BACT</name>
<keyword evidence="3" id="KW-1185">Reference proteome</keyword>
<evidence type="ECO:0000313" key="3">
    <source>
        <dbReference type="Proteomes" id="UP001374893"/>
    </source>
</evidence>